<reference evidence="2 3" key="1">
    <citation type="submission" date="2014-07" db="EMBL/GenBank/DDBJ databases">
        <title>Methanogenic archaea and the global carbon cycle.</title>
        <authorList>
            <person name="Henriksen J.R."/>
            <person name="Luke J."/>
            <person name="Reinhart S."/>
            <person name="Benedict M.N."/>
            <person name="Youngblut N.D."/>
            <person name="Metcalf M.E."/>
            <person name="Whitaker R.J."/>
            <person name="Metcalf W.W."/>
        </authorList>
    </citation>
    <scope>NUCLEOTIDE SEQUENCE [LARGE SCALE GENOMIC DNA]</scope>
    <source>
        <strain evidence="2 3">HB-1</strain>
    </source>
</reference>
<organism evidence="2 3">
    <name type="scientific">Methanosarcina horonobensis HB-1 = JCM 15518</name>
    <dbReference type="NCBI Taxonomy" id="1434110"/>
    <lineage>
        <taxon>Archaea</taxon>
        <taxon>Methanobacteriati</taxon>
        <taxon>Methanobacteriota</taxon>
        <taxon>Stenosarchaea group</taxon>
        <taxon>Methanomicrobia</taxon>
        <taxon>Methanosarcinales</taxon>
        <taxon>Methanosarcinaceae</taxon>
        <taxon>Methanosarcina</taxon>
    </lineage>
</organism>
<dbReference type="EMBL" id="CP009516">
    <property type="protein sequence ID" value="AKB79876.1"/>
    <property type="molecule type" value="Genomic_DNA"/>
</dbReference>
<keyword evidence="3" id="KW-1185">Reference proteome</keyword>
<dbReference type="AlphaFoldDB" id="A0A0E3SFJ5"/>
<evidence type="ECO:0000313" key="2">
    <source>
        <dbReference type="EMBL" id="AKB79876.1"/>
    </source>
</evidence>
<evidence type="ECO:0000259" key="1">
    <source>
        <dbReference type="Pfam" id="PF01995"/>
    </source>
</evidence>
<feature type="domain" description="NrpR regulatory" evidence="1">
    <location>
        <begin position="46"/>
        <end position="284"/>
    </location>
</feature>
<dbReference type="PANTHER" id="PTHR41964:SF1">
    <property type="entry name" value="GLOBAL NITROGEN REGULATOR NRPR"/>
    <property type="match status" value="1"/>
</dbReference>
<dbReference type="Gene3D" id="3.30.70.1360">
    <property type="entry name" value="mj0159-like"/>
    <property type="match status" value="2"/>
</dbReference>
<dbReference type="Proteomes" id="UP000033101">
    <property type="component" value="Chromosome"/>
</dbReference>
<accession>A0A0E3SFJ5</accession>
<dbReference type="PATRIC" id="fig|1434110.4.peg.4354"/>
<name>A0A0E3SFJ5_9EURY</name>
<protein>
    <submittedName>
        <fullName evidence="2">Transcriptional repressor of nif and glnA operons</fullName>
    </submittedName>
</protein>
<dbReference type="InterPro" id="IPR002846">
    <property type="entry name" value="NRD"/>
</dbReference>
<dbReference type="Pfam" id="PF01995">
    <property type="entry name" value="NRD1_2"/>
    <property type="match status" value="1"/>
</dbReference>
<proteinExistence type="predicted"/>
<dbReference type="InterPro" id="IPR038982">
    <property type="entry name" value="NrpR"/>
</dbReference>
<dbReference type="KEGG" id="mhor:MSHOH_3393"/>
<sequence length="290" mass="31924">MKAKAYRQRVTIGRKDIFLHNNTQLIIGTNTFNYWRVEMQKNGYRVQFTSSRIRDLMYRTTFNPKKMDGDVILNLSLIDKKDLDDVLGIFKMVISSGLSVTPYVKVISEGESIGNMTIEKGKVGIGTVCSITIDGVLLKAGIPVNPKLGGVVQIRNGIPVRFTDVLTYVSTTVDPLEILMSQGITSVSEMLRTGSGKVLANLREAPMVARDEIESNLSDLLDAGFSGILEVGEPNTRVLDVPIERDHLGIVVIGGTNPMAVVQEYGIPIDTSAMSRLISFKEMSRIEDLV</sequence>
<dbReference type="InterPro" id="IPR036984">
    <property type="entry name" value="NrpR_dom_sf"/>
</dbReference>
<gene>
    <name evidence="2" type="ORF">MSHOH_3393</name>
</gene>
<dbReference type="HOGENOM" id="CLU_073525_0_0_2"/>
<evidence type="ECO:0000313" key="3">
    <source>
        <dbReference type="Proteomes" id="UP000033101"/>
    </source>
</evidence>
<dbReference type="PANTHER" id="PTHR41964">
    <property type="entry name" value="GLOBAL NITROGEN REGULATOR NRPR"/>
    <property type="match status" value="1"/>
</dbReference>
<dbReference type="STRING" id="1434110.MSHOH_3393"/>